<keyword evidence="2" id="KW-1185">Reference proteome</keyword>
<comment type="caution">
    <text evidence="1">The sequence shown here is derived from an EMBL/GenBank/DDBJ whole genome shotgun (WGS) entry which is preliminary data.</text>
</comment>
<accession>A0ACC1YTG6</accession>
<sequence length="471" mass="54311">MWAVVICLVGLLVRIGYWVYTWANPKCNGKLPPGSMGLPIIGESIEFFSPHGLYDIPPFISKRMARCGTLFRTSLVGQKIIVSTDPKINYSILQQENKNFLLWYTESFIEILGEESFSFHGNLHKYLTKLILSLVGPENLRKKVVHELNELTCRHLHSWANHGSFNVKEGASQMIFEYFCKKLISYDETKDARKLRENYKAFIDGLFSFPLNIPGTAFHACLRGRKKVIKVIGDIYRERKASKICRHDFMDDLLEEVEKEETIMNESMAINLIFLILFAAHETTSSGITLLTKYIFDHPHVLEELTKEHETILRNREEERSEITWEEYKSMTFTHMVINEALRLANIVPGIFRRVMNDVQIKGYTIPAGWLVMMVPSVLHLNPDKYEDPLAFNPWRWEGQELHAGSKTFMAFGGGVRLCVGADFTKLQMAILLHHLVTKYRWSVIKGGDVIRRPGLIFQNGPHIKIAEKYK</sequence>
<evidence type="ECO:0000313" key="1">
    <source>
        <dbReference type="EMBL" id="KAJ4727011.1"/>
    </source>
</evidence>
<reference evidence="1 2" key="1">
    <citation type="journal article" date="2023" name="Science">
        <title>Complex scaffold remodeling in plant triterpene biosynthesis.</title>
        <authorList>
            <person name="De La Pena R."/>
            <person name="Hodgson H."/>
            <person name="Liu J.C."/>
            <person name="Stephenson M.J."/>
            <person name="Martin A.C."/>
            <person name="Owen C."/>
            <person name="Harkess A."/>
            <person name="Leebens-Mack J."/>
            <person name="Jimenez L.E."/>
            <person name="Osbourn A."/>
            <person name="Sattely E.S."/>
        </authorList>
    </citation>
    <scope>NUCLEOTIDE SEQUENCE [LARGE SCALE GENOMIC DNA]</scope>
    <source>
        <strain evidence="2">cv. JPN11</strain>
        <tissue evidence="1">Leaf</tissue>
    </source>
</reference>
<dbReference type="Proteomes" id="UP001164539">
    <property type="component" value="Chromosome 1"/>
</dbReference>
<name>A0ACC1YTG6_MELAZ</name>
<gene>
    <name evidence="1" type="ORF">OWV82_000184</name>
</gene>
<organism evidence="1 2">
    <name type="scientific">Melia azedarach</name>
    <name type="common">Chinaberry tree</name>
    <dbReference type="NCBI Taxonomy" id="155640"/>
    <lineage>
        <taxon>Eukaryota</taxon>
        <taxon>Viridiplantae</taxon>
        <taxon>Streptophyta</taxon>
        <taxon>Embryophyta</taxon>
        <taxon>Tracheophyta</taxon>
        <taxon>Spermatophyta</taxon>
        <taxon>Magnoliopsida</taxon>
        <taxon>eudicotyledons</taxon>
        <taxon>Gunneridae</taxon>
        <taxon>Pentapetalae</taxon>
        <taxon>rosids</taxon>
        <taxon>malvids</taxon>
        <taxon>Sapindales</taxon>
        <taxon>Meliaceae</taxon>
        <taxon>Melia</taxon>
    </lineage>
</organism>
<protein>
    <submittedName>
        <fullName evidence="1">Cytochrome P450</fullName>
    </submittedName>
</protein>
<evidence type="ECO:0000313" key="2">
    <source>
        <dbReference type="Proteomes" id="UP001164539"/>
    </source>
</evidence>
<proteinExistence type="predicted"/>
<dbReference type="EMBL" id="CM051394">
    <property type="protein sequence ID" value="KAJ4727011.1"/>
    <property type="molecule type" value="Genomic_DNA"/>
</dbReference>